<feature type="domain" description="RNA-editing substrate-binding complex 6 protein" evidence="2">
    <location>
        <begin position="452"/>
        <end position="662"/>
    </location>
</feature>
<name>A0A0G4FVW3_9ALVE</name>
<sequence length="1563" mass="166682">MEDRRNFPPPHFNGHPFGEALELPHGNHFLNNHRDAPQHHYRGHPPPRQPLHETQAQVEDFHSPYPPNKNPDFSSATHLNPLASVPRPSYPPPQHHPNHHQDPNPQMYSHAPRSAGRAAARAAYHGGRGGPGGPRGMSRAAAAAAHPHHQPPLHGGQPGGMGGPMPSPHHPGPHHYPPHPHAGGRGGSMRGGRMPPHPNHHGPPLPPPPSTPSTRSTAIHPPSMSGVPPPMYPHQHPNHNHQGHGRGGKGDRAGKGSAPVVVSIQEILAKAAEKKDLNKQFWEKYPDLHAMAAVQSKKDVLEILENFAMVSRKHVYLFSKLKATILRHIHEYTAGDLATAAHCLVTLGFLHEDFLVQASTRISATAHVCDAREVTRLLDAFASLRCVAQHAIGALHKQTMHLGASVFEIGDLATHCSSYARLTLRVPASEFFPLVAERLSVKGGALQAASARDVTLLAYAFAKLGFVEREAEMNFFTAIAERSHSVARDFTAQQLQMLVVALQRANLATDQAELVGVLSVQAQRRVAQFNADSLGQLLRALAQMEVRDDALFTRAVTQMPRIVQSFRATDIAVTLNAFARLQVVSAALVDTLMPSVLENIAGFSPTLMQSVVHSFALLGFLDSLALEAVSKHMDMQALTAGQIAQVCEDFSFLSFRNVNVLRKADKEVVKRLDEFSLPMLCALYAAHLQLGATEGFFAEFLRLVALKIRSEWEAQGKTLVRPVRPQKAEVCAPEPTEEQQATEIEKEQKEKEKEKDTAVAAAKEEEGEGETKKEKEKEKEKEKNVNNLPPPRLTNRSVSAEKEISAPGLSVSRAIRFALDCLTAPPPPPPSRALSEILAASPSAPPEGISRNGCSSSAADEPDAPESVVLLSPLELPPPGTLRGVEGMSFDDETWKSLGMDQSEHPIDPVDLACLISAEEECRGDGVEETEGKEKAPSWREEDLPLLNMLKTALSMSPWNRKAVQAETALPFSRPSVISASCVRGRNAAALEQEGKFVLREMAEILQDCCGVPCDVHLHTPAAAAAPAPAPTGGTLPPLPNQASSPPHMGHGQQLPPVTEREREREGLDASSSSRSGSISTAQAKKNQNVASQEEGSKQRSGAAGGEILSAGEDGDGCDSLPVTRSPASSALPNPPQPQTHQSPQSPTPAISLNAPPQTVPSSDAGCTSPTASGAEVAGALTMTTTTHAGDAFEMTIRKVTSAPPRGWGPPSGPLAWPVAASPGRPGLGFGLGRSGACGGALDDMPLRVQSGISVASLCARDRDRSAIEGLCVAWRPSLTGALGLGGDIRGDPSSASGVIPRGQQGGASSSSAVFHQERNSNPFNSFVTVQVEDLNRWEAAIRKNVGGESSSASGGEGDEMDIGRRVSGSGFGWGGGGGQVAILWGSTVHYWHGIGSTYRRVWIDEMAELAEGNQATIPGFMLSAAAKFQLRVFEERLRNTYRKVFLVPHYRWNALGGEVDKAKFLVKLLLGIELPRENPPPPQQQYDEGGVPDQEGGGGLEGSLEASNPGEGELAGGQGGEGETGGGEVGLGSGDFKELAAQVDGMTAEPEEVEEPGTTREG</sequence>
<reference evidence="3" key="1">
    <citation type="submission" date="2014-11" db="EMBL/GenBank/DDBJ databases">
        <authorList>
            <person name="Otto D Thomas"/>
            <person name="Naeem Raeece"/>
        </authorList>
    </citation>
    <scope>NUCLEOTIDE SEQUENCE</scope>
</reference>
<organism evidence="3">
    <name type="scientific">Chromera velia CCMP2878</name>
    <dbReference type="NCBI Taxonomy" id="1169474"/>
    <lineage>
        <taxon>Eukaryota</taxon>
        <taxon>Sar</taxon>
        <taxon>Alveolata</taxon>
        <taxon>Colpodellida</taxon>
        <taxon>Chromeraceae</taxon>
        <taxon>Chromera</taxon>
    </lineage>
</organism>
<feature type="region of interest" description="Disordered" evidence="1">
    <location>
        <begin position="1025"/>
        <end position="1173"/>
    </location>
</feature>
<feature type="region of interest" description="Disordered" evidence="1">
    <location>
        <begin position="1477"/>
        <end position="1563"/>
    </location>
</feature>
<feature type="compositionally biased region" description="Polar residues" evidence="1">
    <location>
        <begin position="1081"/>
        <end position="1094"/>
    </location>
</feature>
<feature type="compositionally biased region" description="Basic and acidic residues" evidence="1">
    <location>
        <begin position="769"/>
        <end position="784"/>
    </location>
</feature>
<feature type="compositionally biased region" description="Polar residues" evidence="1">
    <location>
        <begin position="1155"/>
        <end position="1172"/>
    </location>
</feature>
<proteinExistence type="predicted"/>
<feature type="region of interest" description="Disordered" evidence="1">
    <location>
        <begin position="728"/>
        <end position="806"/>
    </location>
</feature>
<dbReference type="PANTHER" id="PTHR24216">
    <property type="entry name" value="PAXILLIN-RELATED"/>
    <property type="match status" value="1"/>
</dbReference>
<accession>A0A0G4FVW3</accession>
<evidence type="ECO:0000313" key="3">
    <source>
        <dbReference type="EMBL" id="CEM18990.1"/>
    </source>
</evidence>
<feature type="compositionally biased region" description="Low complexity" evidence="1">
    <location>
        <begin position="136"/>
        <end position="145"/>
    </location>
</feature>
<protein>
    <recommendedName>
        <fullName evidence="2">RNA-editing substrate-binding complex 6 protein domain-containing protein</fullName>
    </recommendedName>
</protein>
<feature type="compositionally biased region" description="Basic and acidic residues" evidence="1">
    <location>
        <begin position="743"/>
        <end position="757"/>
    </location>
</feature>
<feature type="compositionally biased region" description="Low complexity" evidence="1">
    <location>
        <begin position="1025"/>
        <end position="1036"/>
    </location>
</feature>
<dbReference type="InterPro" id="IPR058917">
    <property type="entry name" value="RESC6_dom"/>
</dbReference>
<dbReference type="EMBL" id="CDMZ01000662">
    <property type="protein sequence ID" value="CEM18990.1"/>
    <property type="molecule type" value="Genomic_DNA"/>
</dbReference>
<feature type="compositionally biased region" description="Gly residues" evidence="1">
    <location>
        <begin position="1514"/>
        <end position="1534"/>
    </location>
</feature>
<feature type="compositionally biased region" description="Pro residues" evidence="1">
    <location>
        <begin position="195"/>
        <end position="211"/>
    </location>
</feature>
<gene>
    <name evidence="3" type="ORF">Cvel_492</name>
</gene>
<dbReference type="PANTHER" id="PTHR24216:SF65">
    <property type="entry name" value="PAXILLIN-LIKE PROTEIN 1"/>
    <property type="match status" value="1"/>
</dbReference>
<feature type="compositionally biased region" description="Basic and acidic residues" evidence="1">
    <location>
        <begin position="1059"/>
        <end position="1068"/>
    </location>
</feature>
<feature type="region of interest" description="Disordered" evidence="1">
    <location>
        <begin position="841"/>
        <end position="864"/>
    </location>
</feature>
<feature type="compositionally biased region" description="Gly residues" evidence="1">
    <location>
        <begin position="126"/>
        <end position="135"/>
    </location>
</feature>
<dbReference type="VEuPathDB" id="CryptoDB:Cvel_492"/>
<evidence type="ECO:0000256" key="1">
    <source>
        <dbReference type="SAM" id="MobiDB-lite"/>
    </source>
</evidence>
<feature type="compositionally biased region" description="Low complexity" evidence="1">
    <location>
        <begin position="103"/>
        <end position="125"/>
    </location>
</feature>
<dbReference type="Pfam" id="PF26188">
    <property type="entry name" value="RESC6"/>
    <property type="match status" value="1"/>
</dbReference>
<feature type="compositionally biased region" description="Basic residues" evidence="1">
    <location>
        <begin position="236"/>
        <end position="247"/>
    </location>
</feature>
<feature type="compositionally biased region" description="Low complexity" evidence="1">
    <location>
        <begin position="1139"/>
        <end position="1149"/>
    </location>
</feature>
<feature type="region of interest" description="Disordered" evidence="1">
    <location>
        <begin position="1"/>
        <end position="256"/>
    </location>
</feature>
<evidence type="ECO:0000259" key="2">
    <source>
        <dbReference type="Pfam" id="PF26188"/>
    </source>
</evidence>
<feature type="compositionally biased region" description="Low complexity" evidence="1">
    <location>
        <begin position="1071"/>
        <end position="1080"/>
    </location>
</feature>